<sequence>MPAVRAVCCATTWVELYRSPGRLHTRTRLSSVPKTNRYSSLNTTFCQSVEFHVALAWQHCRRSHRCSVSKAAHEQGARIEDSLPQGVWKWFVEHLAPLHLIVSWKESLWDPKALVVRSFDPLASSSSWTLQT</sequence>
<dbReference type="AlphaFoldDB" id="A0A4Y2ADW4"/>
<name>A0A4Y2ADW4_ARAVE</name>
<organism evidence="1 2">
    <name type="scientific">Araneus ventricosus</name>
    <name type="common">Orbweaver spider</name>
    <name type="synonym">Epeira ventricosa</name>
    <dbReference type="NCBI Taxonomy" id="182803"/>
    <lineage>
        <taxon>Eukaryota</taxon>
        <taxon>Metazoa</taxon>
        <taxon>Ecdysozoa</taxon>
        <taxon>Arthropoda</taxon>
        <taxon>Chelicerata</taxon>
        <taxon>Arachnida</taxon>
        <taxon>Araneae</taxon>
        <taxon>Araneomorphae</taxon>
        <taxon>Entelegynae</taxon>
        <taxon>Araneoidea</taxon>
        <taxon>Araneidae</taxon>
        <taxon>Araneus</taxon>
    </lineage>
</organism>
<evidence type="ECO:0000313" key="2">
    <source>
        <dbReference type="Proteomes" id="UP000499080"/>
    </source>
</evidence>
<accession>A0A4Y2ADW4</accession>
<proteinExistence type="predicted"/>
<reference evidence="1 2" key="1">
    <citation type="journal article" date="2019" name="Sci. Rep.">
        <title>Orb-weaving spider Araneus ventricosus genome elucidates the spidroin gene catalogue.</title>
        <authorList>
            <person name="Kono N."/>
            <person name="Nakamura H."/>
            <person name="Ohtoshi R."/>
            <person name="Moran D.A.P."/>
            <person name="Shinohara A."/>
            <person name="Yoshida Y."/>
            <person name="Fujiwara M."/>
            <person name="Mori M."/>
            <person name="Tomita M."/>
            <person name="Arakawa K."/>
        </authorList>
    </citation>
    <scope>NUCLEOTIDE SEQUENCE [LARGE SCALE GENOMIC DNA]</scope>
</reference>
<dbReference type="OrthoDB" id="10558854at2759"/>
<protein>
    <submittedName>
        <fullName evidence="1">Uncharacterized protein</fullName>
    </submittedName>
</protein>
<dbReference type="EMBL" id="BGPR01080061">
    <property type="protein sequence ID" value="GBL77164.1"/>
    <property type="molecule type" value="Genomic_DNA"/>
</dbReference>
<evidence type="ECO:0000313" key="1">
    <source>
        <dbReference type="EMBL" id="GBL77164.1"/>
    </source>
</evidence>
<keyword evidence="2" id="KW-1185">Reference proteome</keyword>
<dbReference type="Proteomes" id="UP000499080">
    <property type="component" value="Unassembled WGS sequence"/>
</dbReference>
<gene>
    <name evidence="1" type="ORF">AVEN_8155_1</name>
</gene>
<comment type="caution">
    <text evidence="1">The sequence shown here is derived from an EMBL/GenBank/DDBJ whole genome shotgun (WGS) entry which is preliminary data.</text>
</comment>